<dbReference type="Proteomes" id="UP000358366">
    <property type="component" value="Unassembled WGS sequence"/>
</dbReference>
<accession>A0A564SZ85</accession>
<dbReference type="AlphaFoldDB" id="A0A564SZ85"/>
<name>A0A564SZ85_9FIRM</name>
<evidence type="ECO:0000313" key="1">
    <source>
        <dbReference type="EMBL" id="VUX00518.1"/>
    </source>
</evidence>
<dbReference type="EMBL" id="CABHNI010000018">
    <property type="protein sequence ID" value="VUX00518.1"/>
    <property type="molecule type" value="Genomic_DNA"/>
</dbReference>
<organism evidence="1 2">
    <name type="scientific">Dorea formicigenerans</name>
    <dbReference type="NCBI Taxonomy" id="39486"/>
    <lineage>
        <taxon>Bacteria</taxon>
        <taxon>Bacillati</taxon>
        <taxon>Bacillota</taxon>
        <taxon>Clostridia</taxon>
        <taxon>Lachnospirales</taxon>
        <taxon>Lachnospiraceae</taxon>
        <taxon>Dorea</taxon>
    </lineage>
</organism>
<gene>
    <name evidence="1" type="ORF">DFSSTS7063_00935</name>
</gene>
<sequence length="49" mass="5626">MSRDCGSAKCSVSIIYIRRKQAGTTMCLIRNKAVKRRLVGWNINVWNRA</sequence>
<evidence type="ECO:0000313" key="2">
    <source>
        <dbReference type="Proteomes" id="UP000358366"/>
    </source>
</evidence>
<proteinExistence type="predicted"/>
<reference evidence="1 2" key="1">
    <citation type="submission" date="2019-07" db="EMBL/GenBank/DDBJ databases">
        <authorList>
            <person name="Hibberd C M."/>
            <person name="Gehrig L. J."/>
            <person name="Chang H.-W."/>
            <person name="Venkatesh S."/>
        </authorList>
    </citation>
    <scope>NUCLEOTIDE SEQUENCE [LARGE SCALE GENOMIC DNA]</scope>
    <source>
        <strain evidence="1">Dorea_formicigenerans_SSTS_Bg7063</strain>
    </source>
</reference>
<protein>
    <submittedName>
        <fullName evidence="1">Uncharacterized protein</fullName>
    </submittedName>
</protein>